<evidence type="ECO:0000313" key="2">
    <source>
        <dbReference type="EMBL" id="USS93472.1"/>
    </source>
</evidence>
<dbReference type="EMBL" id="CP097478">
    <property type="protein sequence ID" value="USS93472.1"/>
    <property type="molecule type" value="Genomic_DNA"/>
</dbReference>
<gene>
    <name evidence="2" type="ORF">M8332_00975</name>
</gene>
<reference evidence="2" key="1">
    <citation type="submission" date="2022-05" db="EMBL/GenBank/DDBJ databases">
        <authorList>
            <person name="Oliphant S.A."/>
            <person name="Watson-Haigh N.S."/>
            <person name="Sumby K.M."/>
            <person name="Gardner J.M."/>
            <person name="Jiranek V."/>
        </authorList>
    </citation>
    <scope>NUCLEOTIDE SEQUENCE</scope>
    <source>
        <strain evidence="2">Ru20-1</strain>
    </source>
</reference>
<keyword evidence="3" id="KW-1185">Reference proteome</keyword>
<accession>A0ABY5C3W9</accession>
<keyword evidence="1" id="KW-1133">Transmembrane helix</keyword>
<keyword evidence="1" id="KW-0472">Membrane</keyword>
<name>A0ABY5C3W9_9LACO</name>
<organism evidence="2 3">
    <name type="scientific">Fructilactobacillus ixorae</name>
    <dbReference type="NCBI Taxonomy" id="1750535"/>
    <lineage>
        <taxon>Bacteria</taxon>
        <taxon>Bacillati</taxon>
        <taxon>Bacillota</taxon>
        <taxon>Bacilli</taxon>
        <taxon>Lactobacillales</taxon>
        <taxon>Lactobacillaceae</taxon>
        <taxon>Fructilactobacillus</taxon>
    </lineage>
</organism>
<sequence length="77" mass="9106">MNYQDYQNKKAKDAKQRAINLERNKPWYKKRGWQVILAVVGLVFLIHPIFTFELLVTLFNPYIFISGIVILIFGSKF</sequence>
<evidence type="ECO:0000256" key="1">
    <source>
        <dbReference type="SAM" id="Phobius"/>
    </source>
</evidence>
<feature type="transmembrane region" description="Helical" evidence="1">
    <location>
        <begin position="32"/>
        <end position="50"/>
    </location>
</feature>
<keyword evidence="1" id="KW-0812">Transmembrane</keyword>
<dbReference type="Proteomes" id="UP001057532">
    <property type="component" value="Chromosome"/>
</dbReference>
<evidence type="ECO:0000313" key="3">
    <source>
        <dbReference type="Proteomes" id="UP001057532"/>
    </source>
</evidence>
<dbReference type="RefSeq" id="WP_252780316.1">
    <property type="nucleotide sequence ID" value="NZ_CP097478.1"/>
</dbReference>
<feature type="transmembrane region" description="Helical" evidence="1">
    <location>
        <begin position="56"/>
        <end position="74"/>
    </location>
</feature>
<protein>
    <submittedName>
        <fullName evidence="2">Uncharacterized protein</fullName>
    </submittedName>
</protein>
<proteinExistence type="predicted"/>